<proteinExistence type="predicted"/>
<evidence type="ECO:0000313" key="2">
    <source>
        <dbReference type="Proteomes" id="UP001566476"/>
    </source>
</evidence>
<organism evidence="1 2">
    <name type="scientific">Kineococcus mangrovi</name>
    <dbReference type="NCBI Taxonomy" id="1660183"/>
    <lineage>
        <taxon>Bacteria</taxon>
        <taxon>Bacillati</taxon>
        <taxon>Actinomycetota</taxon>
        <taxon>Actinomycetes</taxon>
        <taxon>Kineosporiales</taxon>
        <taxon>Kineosporiaceae</taxon>
        <taxon>Kineococcus</taxon>
    </lineage>
</organism>
<gene>
    <name evidence="1" type="ORF">AB2L28_11260</name>
</gene>
<name>A0ABV4I2B1_9ACTN</name>
<reference evidence="1 2" key="1">
    <citation type="submission" date="2024-07" db="EMBL/GenBank/DDBJ databases">
        <authorList>
            <person name="Thanompreechachai J."/>
            <person name="Duangmal K."/>
        </authorList>
    </citation>
    <scope>NUCLEOTIDE SEQUENCE [LARGE SCALE GENOMIC DNA]</scope>
    <source>
        <strain evidence="1 2">TBRC 1896</strain>
    </source>
</reference>
<keyword evidence="2" id="KW-1185">Reference proteome</keyword>
<comment type="caution">
    <text evidence="1">The sequence shown here is derived from an EMBL/GenBank/DDBJ whole genome shotgun (WGS) entry which is preliminary data.</text>
</comment>
<accession>A0ABV4I2B1</accession>
<evidence type="ECO:0000313" key="1">
    <source>
        <dbReference type="EMBL" id="MEZ0492814.1"/>
    </source>
</evidence>
<dbReference type="Proteomes" id="UP001566476">
    <property type="component" value="Unassembled WGS sequence"/>
</dbReference>
<dbReference type="RefSeq" id="WP_370718823.1">
    <property type="nucleotide sequence ID" value="NZ_JBGGTQ010000004.1"/>
</dbReference>
<sequence length="40" mass="4383">MITVIACVAFVAVGIVGAMKMEDHLDPRSARRETRVPADR</sequence>
<dbReference type="EMBL" id="JBGGTQ010000004">
    <property type="protein sequence ID" value="MEZ0492814.1"/>
    <property type="molecule type" value="Genomic_DNA"/>
</dbReference>
<protein>
    <submittedName>
        <fullName evidence="1">Uncharacterized protein</fullName>
    </submittedName>
</protein>